<evidence type="ECO:0000256" key="1">
    <source>
        <dbReference type="ARBA" id="ARBA00022664"/>
    </source>
</evidence>
<dbReference type="Pfam" id="PF01480">
    <property type="entry name" value="PWI"/>
    <property type="match status" value="1"/>
</dbReference>
<name>A0AAV0BFB2_PHAPC</name>
<dbReference type="Proteomes" id="UP001153365">
    <property type="component" value="Unassembled WGS sequence"/>
</dbReference>
<feature type="compositionally biased region" description="Basic and acidic residues" evidence="2">
    <location>
        <begin position="432"/>
        <end position="442"/>
    </location>
</feature>
<keyword evidence="5" id="KW-1185">Reference proteome</keyword>
<dbReference type="PROSITE" id="PS51025">
    <property type="entry name" value="PWI"/>
    <property type="match status" value="1"/>
</dbReference>
<feature type="compositionally biased region" description="Basic residues" evidence="2">
    <location>
        <begin position="472"/>
        <end position="488"/>
    </location>
</feature>
<dbReference type="PANTHER" id="PTHR23148:SF0">
    <property type="entry name" value="SERINE_ARGININE REPETITIVE MATRIX PROTEIN 1"/>
    <property type="match status" value="1"/>
</dbReference>
<reference evidence="4" key="1">
    <citation type="submission" date="2022-06" db="EMBL/GenBank/DDBJ databases">
        <authorList>
            <consortium name="SYNGENTA / RWTH Aachen University"/>
        </authorList>
    </citation>
    <scope>NUCLEOTIDE SEQUENCE</scope>
</reference>
<dbReference type="InterPro" id="IPR002483">
    <property type="entry name" value="PWI_dom"/>
</dbReference>
<dbReference type="SUPFAM" id="SSF101233">
    <property type="entry name" value="PWI domain"/>
    <property type="match status" value="1"/>
</dbReference>
<evidence type="ECO:0000259" key="3">
    <source>
        <dbReference type="PROSITE" id="PS51025"/>
    </source>
</evidence>
<evidence type="ECO:0000313" key="4">
    <source>
        <dbReference type="EMBL" id="CAH7684705.1"/>
    </source>
</evidence>
<feature type="region of interest" description="Disordered" evidence="2">
    <location>
        <begin position="165"/>
        <end position="571"/>
    </location>
</feature>
<protein>
    <submittedName>
        <fullName evidence="4">Expressed protein</fullName>
    </submittedName>
</protein>
<dbReference type="GO" id="GO:0048024">
    <property type="term" value="P:regulation of mRNA splicing, via spliceosome"/>
    <property type="evidence" value="ECO:0007669"/>
    <property type="project" value="TreeGrafter"/>
</dbReference>
<feature type="compositionally biased region" description="Basic and acidic residues" evidence="2">
    <location>
        <begin position="532"/>
        <end position="550"/>
    </location>
</feature>
<dbReference type="AlphaFoldDB" id="A0AAV0BFB2"/>
<dbReference type="GO" id="GO:0006397">
    <property type="term" value="P:mRNA processing"/>
    <property type="evidence" value="ECO:0007669"/>
    <property type="project" value="UniProtKB-KW"/>
</dbReference>
<dbReference type="Gene3D" id="1.20.1390.10">
    <property type="entry name" value="PWI domain"/>
    <property type="match status" value="1"/>
</dbReference>
<feature type="compositionally biased region" description="Low complexity" evidence="2">
    <location>
        <begin position="454"/>
        <end position="466"/>
    </location>
</feature>
<organism evidence="4 5">
    <name type="scientific">Phakopsora pachyrhizi</name>
    <name type="common">Asian soybean rust disease fungus</name>
    <dbReference type="NCBI Taxonomy" id="170000"/>
    <lineage>
        <taxon>Eukaryota</taxon>
        <taxon>Fungi</taxon>
        <taxon>Dikarya</taxon>
        <taxon>Basidiomycota</taxon>
        <taxon>Pucciniomycotina</taxon>
        <taxon>Pucciniomycetes</taxon>
        <taxon>Pucciniales</taxon>
        <taxon>Phakopsoraceae</taxon>
        <taxon>Phakopsora</taxon>
    </lineage>
</organism>
<accession>A0AAV0BFB2</accession>
<feature type="compositionally biased region" description="Low complexity" evidence="2">
    <location>
        <begin position="324"/>
        <end position="338"/>
    </location>
</feature>
<dbReference type="SMART" id="SM00311">
    <property type="entry name" value="PWI"/>
    <property type="match status" value="1"/>
</dbReference>
<feature type="compositionally biased region" description="Basic and acidic residues" evidence="2">
    <location>
        <begin position="379"/>
        <end position="390"/>
    </location>
</feature>
<feature type="compositionally biased region" description="Basic and acidic residues" evidence="2">
    <location>
        <begin position="360"/>
        <end position="372"/>
    </location>
</feature>
<feature type="compositionally biased region" description="Low complexity" evidence="2">
    <location>
        <begin position="491"/>
        <end position="501"/>
    </location>
</feature>
<proteinExistence type="predicted"/>
<dbReference type="InterPro" id="IPR052225">
    <property type="entry name" value="Ser/Arg_repetitive_matrix"/>
</dbReference>
<sequence>MGDAGFFKGTSSEQDTRFKDKEKSLLKSINFPKELDKKVDMRKVELSVMRPWIAQKIMELLGFEDEVVVEYVNGLLEDPATPIVDPKRMQINLTGFLESKTGPFMSELWALLISAQDSPLKVPALFIEQKKEEMRKRELEDIQAKALNQKRLELEQENERRLADIRRRERDEANSTNSNRDQLINQSNQRGLARSTGGSTTVTHFHRSNFVPPRDRDTGWGSRGGGRQLESAPRERDPAPSNYRRGRSRSPINSRRDTNSHKAHLPTYRRRRSTSRSRSRSFSPPSRRTRWRSPSASPRFYRRSPEHSRMRRRGSPLREHRVYRPSPSRSASRSLPSDSPHRMRSRWRSPTRSLSPPRQRVSDIRLAKDSISRNRNRKREACDHRSKHDPSQSTSPPKKRIKDGSDDIGQGSSRQGLLHKGSPCRSSSPHHPHVEAHHENLHSKSGRSSHISERSPQSNSSSRSFSPALLANHKKSNSKSVKSRRNKGRSSDSIHSTSLSSPTALQQPVEEHEDVEFKKRPAVISIKGCASKPHDRHLGHGCTESKDEGARTQTSVPVGGSKSVGKETSPVRLEKRRSLALTQVVKERLLREKLKTGML</sequence>
<dbReference type="EMBL" id="CALTRL010005660">
    <property type="protein sequence ID" value="CAH7684705.1"/>
    <property type="molecule type" value="Genomic_DNA"/>
</dbReference>
<dbReference type="InterPro" id="IPR036483">
    <property type="entry name" value="PWI_dom_sf"/>
</dbReference>
<evidence type="ECO:0000313" key="5">
    <source>
        <dbReference type="Proteomes" id="UP001153365"/>
    </source>
</evidence>
<keyword evidence="1" id="KW-0507">mRNA processing</keyword>
<feature type="domain" description="PWI" evidence="3">
    <location>
        <begin position="28"/>
        <end position="129"/>
    </location>
</feature>
<feature type="compositionally biased region" description="Polar residues" evidence="2">
    <location>
        <begin position="175"/>
        <end position="203"/>
    </location>
</feature>
<dbReference type="GO" id="GO:0005681">
    <property type="term" value="C:spliceosomal complex"/>
    <property type="evidence" value="ECO:0007669"/>
    <property type="project" value="TreeGrafter"/>
</dbReference>
<feature type="compositionally biased region" description="Basic residues" evidence="2">
    <location>
        <begin position="261"/>
        <end position="279"/>
    </location>
</feature>
<gene>
    <name evidence="4" type="ORF">PPACK8108_LOCUS19092</name>
</gene>
<feature type="compositionally biased region" description="Low complexity" evidence="2">
    <location>
        <begin position="280"/>
        <end position="299"/>
    </location>
</feature>
<dbReference type="PANTHER" id="PTHR23148">
    <property type="entry name" value="SERINE/ARGININE REGULATED NUCLEAR MATRIX PROTEIN"/>
    <property type="match status" value="1"/>
</dbReference>
<dbReference type="GO" id="GO:0003723">
    <property type="term" value="F:RNA binding"/>
    <property type="evidence" value="ECO:0007669"/>
    <property type="project" value="TreeGrafter"/>
</dbReference>
<comment type="caution">
    <text evidence="4">The sequence shown here is derived from an EMBL/GenBank/DDBJ whole genome shotgun (WGS) entry which is preliminary data.</text>
</comment>
<evidence type="ECO:0000256" key="2">
    <source>
        <dbReference type="SAM" id="MobiDB-lite"/>
    </source>
</evidence>